<name>A0A1I4WJ78_9FLAO</name>
<dbReference type="PROSITE" id="PS51257">
    <property type="entry name" value="PROKAR_LIPOPROTEIN"/>
    <property type="match status" value="1"/>
</dbReference>
<keyword evidence="1" id="KW-0732">Signal</keyword>
<evidence type="ECO:0000313" key="3">
    <source>
        <dbReference type="Proteomes" id="UP000199036"/>
    </source>
</evidence>
<dbReference type="EMBL" id="FOVI01000001">
    <property type="protein sequence ID" value="SFN13313.1"/>
    <property type="molecule type" value="Genomic_DNA"/>
</dbReference>
<evidence type="ECO:0000256" key="1">
    <source>
        <dbReference type="SAM" id="SignalP"/>
    </source>
</evidence>
<gene>
    <name evidence="2" type="ORF">SAMN05421741_101246</name>
</gene>
<reference evidence="3" key="1">
    <citation type="submission" date="2016-10" db="EMBL/GenBank/DDBJ databases">
        <authorList>
            <person name="Varghese N."/>
            <person name="Submissions S."/>
        </authorList>
    </citation>
    <scope>NUCLEOTIDE SEQUENCE [LARGE SCALE GENOMIC DNA]</scope>
    <source>
        <strain evidence="3">DS-12</strain>
    </source>
</reference>
<evidence type="ECO:0000313" key="2">
    <source>
        <dbReference type="EMBL" id="SFN13313.1"/>
    </source>
</evidence>
<sequence>MRKHLIKIFTLSLLTATTVFTSCESDNGSDINYSNEFKKRDNEFLKEHTPKISGSWKIEKMVVVPNNGSEIIKNDTILYNLGRIDVNVEEKEMEDDRVRFYFNGNFYFNEEVIPFRSSLVHPNLHDKSIYSLIQVDPKYFPEPSMNFDDLPEEYQLLADYFFNDNYDITSSEDGKTLIWKGLERSTKEIILTKID</sequence>
<keyword evidence="3" id="KW-1185">Reference proteome</keyword>
<dbReference type="OrthoDB" id="878045at2"/>
<feature type="signal peptide" evidence="1">
    <location>
        <begin position="1"/>
        <end position="21"/>
    </location>
</feature>
<dbReference type="STRING" id="913024.SAMN05421741_101246"/>
<protein>
    <submittedName>
        <fullName evidence="2">Uncharacterized protein</fullName>
    </submittedName>
</protein>
<feature type="chain" id="PRO_5011693615" evidence="1">
    <location>
        <begin position="22"/>
        <end position="195"/>
    </location>
</feature>
<proteinExistence type="predicted"/>
<accession>A0A1I4WJ78</accession>
<dbReference type="Proteomes" id="UP000199036">
    <property type="component" value="Unassembled WGS sequence"/>
</dbReference>
<dbReference type="AlphaFoldDB" id="A0A1I4WJ78"/>
<organism evidence="2 3">
    <name type="scientific">Paenimyroides ummariense</name>
    <dbReference type="NCBI Taxonomy" id="913024"/>
    <lineage>
        <taxon>Bacteria</taxon>
        <taxon>Pseudomonadati</taxon>
        <taxon>Bacteroidota</taxon>
        <taxon>Flavobacteriia</taxon>
        <taxon>Flavobacteriales</taxon>
        <taxon>Flavobacteriaceae</taxon>
        <taxon>Paenimyroides</taxon>
    </lineage>
</organism>
<dbReference type="RefSeq" id="WP_143095557.1">
    <property type="nucleotide sequence ID" value="NZ_FOVI01000001.1"/>
</dbReference>